<feature type="region of interest" description="Disordered" evidence="1">
    <location>
        <begin position="157"/>
        <end position="258"/>
    </location>
</feature>
<organism evidence="2">
    <name type="scientific">Tanacetum cinerariifolium</name>
    <name type="common">Dalmatian daisy</name>
    <name type="synonym">Chrysanthemum cinerariifolium</name>
    <dbReference type="NCBI Taxonomy" id="118510"/>
    <lineage>
        <taxon>Eukaryota</taxon>
        <taxon>Viridiplantae</taxon>
        <taxon>Streptophyta</taxon>
        <taxon>Embryophyta</taxon>
        <taxon>Tracheophyta</taxon>
        <taxon>Spermatophyta</taxon>
        <taxon>Magnoliopsida</taxon>
        <taxon>eudicotyledons</taxon>
        <taxon>Gunneridae</taxon>
        <taxon>Pentapetalae</taxon>
        <taxon>asterids</taxon>
        <taxon>campanulids</taxon>
        <taxon>Asterales</taxon>
        <taxon>Asteraceae</taxon>
        <taxon>Asteroideae</taxon>
        <taxon>Anthemideae</taxon>
        <taxon>Anthemidinae</taxon>
        <taxon>Tanacetum</taxon>
    </lineage>
</organism>
<feature type="compositionally biased region" description="Basic and acidic residues" evidence="1">
    <location>
        <begin position="203"/>
        <end position="212"/>
    </location>
</feature>
<dbReference type="AlphaFoldDB" id="A0A699KJJ8"/>
<feature type="compositionally biased region" description="Acidic residues" evidence="1">
    <location>
        <begin position="180"/>
        <end position="202"/>
    </location>
</feature>
<feature type="compositionally biased region" description="Basic and acidic residues" evidence="1">
    <location>
        <begin position="445"/>
        <end position="460"/>
    </location>
</feature>
<evidence type="ECO:0000256" key="1">
    <source>
        <dbReference type="SAM" id="MobiDB-lite"/>
    </source>
</evidence>
<proteinExistence type="predicted"/>
<name>A0A699KJJ8_TANCI</name>
<protein>
    <submittedName>
        <fullName evidence="2">Uncharacterized protein</fullName>
    </submittedName>
</protein>
<gene>
    <name evidence="2" type="ORF">Tci_663838</name>
</gene>
<accession>A0A699KJJ8</accession>
<dbReference type="EMBL" id="BKCJ010514067">
    <property type="protein sequence ID" value="GFA91866.1"/>
    <property type="molecule type" value="Genomic_DNA"/>
</dbReference>
<feature type="compositionally biased region" description="Low complexity" evidence="1">
    <location>
        <begin position="461"/>
        <end position="471"/>
    </location>
</feature>
<feature type="compositionally biased region" description="Acidic residues" evidence="1">
    <location>
        <begin position="213"/>
        <end position="223"/>
    </location>
</feature>
<evidence type="ECO:0000313" key="2">
    <source>
        <dbReference type="EMBL" id="GFA91866.1"/>
    </source>
</evidence>
<reference evidence="2" key="1">
    <citation type="journal article" date="2019" name="Sci. Rep.">
        <title>Draft genome of Tanacetum cinerariifolium, the natural source of mosquito coil.</title>
        <authorList>
            <person name="Yamashiro T."/>
            <person name="Shiraishi A."/>
            <person name="Satake H."/>
            <person name="Nakayama K."/>
        </authorList>
    </citation>
    <scope>NUCLEOTIDE SEQUENCE</scope>
</reference>
<feature type="compositionally biased region" description="Basic and acidic residues" evidence="1">
    <location>
        <begin position="485"/>
        <end position="501"/>
    </location>
</feature>
<feature type="region of interest" description="Disordered" evidence="1">
    <location>
        <begin position="424"/>
        <end position="533"/>
    </location>
</feature>
<comment type="caution">
    <text evidence="2">The sequence shown here is derived from an EMBL/GenBank/DDBJ whole genome shotgun (WGS) entry which is preliminary data.</text>
</comment>
<sequence length="533" mass="59886">MYYPRFTKVIIHYFMNKDPLIPRRNTVNWHNVRDDQMFTTIKLVLRDQNTQQFGVMLPIELTNEDIKNTKTYKEYYVVASGAAPLKTKASVRRTKSSFDTSITPVTVIGIRLSTSTKGKQPAKASKAKSLIVVSEVAMTEAELLKLATKRSLQQTHISQASGSGADEGTGIIPGVPDDNVVQDDDDQDEGNDNDQDIDNEGDEFVHPKLSIHEEEETKDEESFDPIAQTPENSDDEGNDDASLGLNGGSKEGQDSEDDEYELYRDVNINLGRDVQMTDVHTTQEFEDTHVTLTPINPDGQQQIQQAPTPPTTAPSIFLQDLPNFGSLFGFDHRLKTLEAKLSEFVQTNQFAGAVSSILKIVQRYMDQWMNEAVKIPIEKMESNKSIHRSDEQRNLYKSLVEAYDSDKIILDTYGDTITLKRHCNDADKDEEPSAGLDQWSKRRREGKEPESTSTPKEKATKTTGKSTQGSKSHQKTASESTPAEEPMHRTQDLEEPSHQEFKTGAADDQPIAEASQHPKWFQQQKKHPTPDRA</sequence>